<feature type="compositionally biased region" description="Acidic residues" evidence="3">
    <location>
        <begin position="130"/>
        <end position="161"/>
    </location>
</feature>
<dbReference type="PANTHER" id="PTHR46010:SF1">
    <property type="entry name" value="PROTEIN IWS1 HOMOLOG"/>
    <property type="match status" value="1"/>
</dbReference>
<keyword evidence="2" id="KW-0539">Nucleus</keyword>
<feature type="region of interest" description="Disordered" evidence="3">
    <location>
        <begin position="357"/>
        <end position="482"/>
    </location>
</feature>
<dbReference type="Gene3D" id="1.20.930.10">
    <property type="entry name" value="Conserved domain common to transcription factors TFIIS, elongin A, CRSP70"/>
    <property type="match status" value="1"/>
</dbReference>
<protein>
    <recommendedName>
        <fullName evidence="4">TFIIS N-terminal domain-containing protein</fullName>
    </recommendedName>
</protein>
<dbReference type="InterPro" id="IPR051037">
    <property type="entry name" value="RNAPII_TF_IWS1"/>
</dbReference>
<reference evidence="5 6" key="1">
    <citation type="submission" date="2023-05" db="EMBL/GenBank/DDBJ databases">
        <title>A 100% complete, gapless, phased diploid assembly of the Scenedesmus obliquus UTEX 3031 genome.</title>
        <authorList>
            <person name="Biondi T.C."/>
            <person name="Hanschen E.R."/>
            <person name="Kwon T."/>
            <person name="Eng W."/>
            <person name="Kruse C.P.S."/>
            <person name="Koehler S.I."/>
            <person name="Kunde Y."/>
            <person name="Gleasner C.D."/>
            <person name="You Mak K.T."/>
            <person name="Polle J."/>
            <person name="Hovde B.T."/>
            <person name="Starkenburg S.R."/>
        </authorList>
    </citation>
    <scope>NUCLEOTIDE SEQUENCE [LARGE SCALE GENOMIC DNA]</scope>
    <source>
        <strain evidence="5 6">DOE0152z</strain>
    </source>
</reference>
<name>A0ABY8TVW1_TETOB</name>
<feature type="compositionally biased region" description="Acidic residues" evidence="3">
    <location>
        <begin position="1"/>
        <end position="13"/>
    </location>
</feature>
<comment type="subcellular location">
    <subcellularLocation>
        <location evidence="2">Nucleus</location>
    </subcellularLocation>
</comment>
<dbReference type="Pfam" id="PF08711">
    <property type="entry name" value="Med26"/>
    <property type="match status" value="1"/>
</dbReference>
<evidence type="ECO:0000256" key="1">
    <source>
        <dbReference type="ARBA" id="ARBA00037992"/>
    </source>
</evidence>
<keyword evidence="6" id="KW-1185">Reference proteome</keyword>
<feature type="domain" description="TFIIS N-terminal" evidence="4">
    <location>
        <begin position="266"/>
        <end position="349"/>
    </location>
</feature>
<accession>A0ABY8TVW1</accession>
<feature type="region of interest" description="Disordered" evidence="3">
    <location>
        <begin position="1"/>
        <end position="188"/>
    </location>
</feature>
<evidence type="ECO:0000313" key="6">
    <source>
        <dbReference type="Proteomes" id="UP001244341"/>
    </source>
</evidence>
<feature type="compositionally biased region" description="Basic residues" evidence="3">
    <location>
        <begin position="357"/>
        <end position="367"/>
    </location>
</feature>
<dbReference type="PROSITE" id="PS51319">
    <property type="entry name" value="TFIIS_N"/>
    <property type="match status" value="1"/>
</dbReference>
<dbReference type="EMBL" id="CP126210">
    <property type="protein sequence ID" value="WIA11598.1"/>
    <property type="molecule type" value="Genomic_DNA"/>
</dbReference>
<feature type="compositionally biased region" description="Basic and acidic residues" evidence="3">
    <location>
        <begin position="368"/>
        <end position="399"/>
    </location>
</feature>
<feature type="compositionally biased region" description="Basic and acidic residues" evidence="3">
    <location>
        <begin position="93"/>
        <end position="102"/>
    </location>
</feature>
<evidence type="ECO:0000256" key="3">
    <source>
        <dbReference type="SAM" id="MobiDB-lite"/>
    </source>
</evidence>
<organism evidence="5 6">
    <name type="scientific">Tetradesmus obliquus</name>
    <name type="common">Green alga</name>
    <name type="synonym">Acutodesmus obliquus</name>
    <dbReference type="NCBI Taxonomy" id="3088"/>
    <lineage>
        <taxon>Eukaryota</taxon>
        <taxon>Viridiplantae</taxon>
        <taxon>Chlorophyta</taxon>
        <taxon>core chlorophytes</taxon>
        <taxon>Chlorophyceae</taxon>
        <taxon>CS clade</taxon>
        <taxon>Sphaeropleales</taxon>
        <taxon>Scenedesmaceae</taxon>
        <taxon>Tetradesmus</taxon>
    </lineage>
</organism>
<dbReference type="PANTHER" id="PTHR46010">
    <property type="entry name" value="PROTEIN IWS1 HOMOLOG"/>
    <property type="match status" value="1"/>
</dbReference>
<sequence>MSDGEDLFDEDFEDRQPGAEEPAGADLFDDEEGGELQEELLEDEGVAEEPSPASAPAPKADRNEMRMKLQQLARKHKAAADGGEPAPKKKRKDRGDKGERGSSRPQRLRRQGGDSPEAGGSRQAAAAYEEVPEDQIQETEADQEFIDDDGVAEEDRYEEDTAALLAAEEAEEAAPGDEDEEVPTNIIDEVLHRRKRAKRRDTDQEVTDEVMSLVSMMTACAEKDASAMEAKPPQPAIDKLKALGNVGSTLRQRKYHEMFLATKGLNAMAAWLRPYSSGTLPNAKVRGELVDLLALLALDTTNDYVRERLEESELGKIIMFYYKNPNESMPLRSKCRDLIQAWSAPIFADNDEELRKRRQRERAHRQRQAAERADRERQEQREAEEAERRRKMNPKEKGFRQRASVPQPSKMDFVINPGSRMDPLDASLQRSGAAGGGGSAAAGGKANALPIGGKLGKVLQQRKRGPRDRMGGMSVEGRGIQM</sequence>
<feature type="compositionally biased region" description="Acidic residues" evidence="3">
    <location>
        <begin position="168"/>
        <end position="182"/>
    </location>
</feature>
<dbReference type="InterPro" id="IPR017923">
    <property type="entry name" value="TFIIS_N"/>
</dbReference>
<proteinExistence type="inferred from homology"/>
<feature type="compositionally biased region" description="Acidic residues" evidence="3">
    <location>
        <begin position="27"/>
        <end position="47"/>
    </location>
</feature>
<gene>
    <name evidence="5" type="ORF">OEZ85_011703</name>
</gene>
<comment type="similarity">
    <text evidence="1">Belongs to the IWS1 family.</text>
</comment>
<feature type="compositionally biased region" description="Low complexity" evidence="3">
    <location>
        <begin position="48"/>
        <end position="58"/>
    </location>
</feature>
<dbReference type="Proteomes" id="UP001244341">
    <property type="component" value="Chromosome 3b"/>
</dbReference>
<evidence type="ECO:0000313" key="5">
    <source>
        <dbReference type="EMBL" id="WIA11598.1"/>
    </source>
</evidence>
<evidence type="ECO:0000259" key="4">
    <source>
        <dbReference type="PROSITE" id="PS51319"/>
    </source>
</evidence>
<evidence type="ECO:0000256" key="2">
    <source>
        <dbReference type="PROSITE-ProRule" id="PRU00649"/>
    </source>
</evidence>
<dbReference type="InterPro" id="IPR035441">
    <property type="entry name" value="TFIIS/LEDGF_dom_sf"/>
</dbReference>